<comment type="similarity">
    <text evidence="2">Belongs to the zinc-containing alcohol dehydrogenase family. Quinone oxidoreductase subfamily.</text>
</comment>
<dbReference type="SUPFAM" id="SSF51735">
    <property type="entry name" value="NAD(P)-binding Rossmann-fold domains"/>
    <property type="match status" value="1"/>
</dbReference>
<evidence type="ECO:0000313" key="16">
    <source>
        <dbReference type="Proteomes" id="UP000492821"/>
    </source>
</evidence>
<keyword evidence="7" id="KW-0560">Oxidoreductase</keyword>
<keyword evidence="3" id="KW-0444">Lipid biosynthesis</keyword>
<evidence type="ECO:0000256" key="1">
    <source>
        <dbReference type="ARBA" id="ARBA00004173"/>
    </source>
</evidence>
<keyword evidence="10" id="KW-0275">Fatty acid biosynthesis</keyword>
<dbReference type="InterPro" id="IPR036291">
    <property type="entry name" value="NAD(P)-bd_dom_sf"/>
</dbReference>
<evidence type="ECO:0000256" key="2">
    <source>
        <dbReference type="ARBA" id="ARBA00010371"/>
    </source>
</evidence>
<dbReference type="InterPro" id="IPR013154">
    <property type="entry name" value="ADH-like_N"/>
</dbReference>
<protein>
    <recommendedName>
        <fullName evidence="12">Enoyl-[acyl-carrier-protein] reductase, mitochondrial</fullName>
        <ecNumber evidence="11">1.3.1.104</ecNumber>
    </recommendedName>
    <alternativeName>
        <fullName evidence="13">2-enoyl thioester reductase</fullName>
    </alternativeName>
</protein>
<evidence type="ECO:0000256" key="12">
    <source>
        <dbReference type="ARBA" id="ARBA00041058"/>
    </source>
</evidence>
<evidence type="ECO:0000256" key="6">
    <source>
        <dbReference type="ARBA" id="ARBA00022946"/>
    </source>
</evidence>
<dbReference type="PANTHER" id="PTHR43981">
    <property type="entry name" value="ENOYL-[ACYL-CARRIER-PROTEIN] REDUCTASE, MITOCHONDRIAL"/>
    <property type="match status" value="1"/>
</dbReference>
<keyword evidence="5" id="KW-0521">NADP</keyword>
<name>A0A7E5A035_PANRE</name>
<dbReference type="InterPro" id="IPR011032">
    <property type="entry name" value="GroES-like_sf"/>
</dbReference>
<keyword evidence="8" id="KW-0443">Lipid metabolism</keyword>
<dbReference type="Proteomes" id="UP000492821">
    <property type="component" value="Unassembled WGS sequence"/>
</dbReference>
<dbReference type="GO" id="GO:0006633">
    <property type="term" value="P:fatty acid biosynthetic process"/>
    <property type="evidence" value="ECO:0007669"/>
    <property type="project" value="UniProtKB-KW"/>
</dbReference>
<evidence type="ECO:0000259" key="15">
    <source>
        <dbReference type="SMART" id="SM00829"/>
    </source>
</evidence>
<dbReference type="WBParaSite" id="Pan_g5703.t1">
    <property type="protein sequence ID" value="Pan_g5703.t1"/>
    <property type="gene ID" value="Pan_g5703"/>
</dbReference>
<dbReference type="EC" id="1.3.1.104" evidence="11"/>
<sequence length="347" mass="38250">MLRRVTHTVFARRQASQLIYEKHGDPQEVIGLKELPDLKNEALGAADVRIRFRASPINPADINQIQGVYPVKPALPAVGGNEGLAVVEAVGSGVKSLAVGDYVIPTNAGFGTWRSEAITTATRLFKVDKRLPLDFGATLHVNPCTAYRMLFDFVDLKKGDTVVQNGANSAVGRYVIQIARQLGLETINVVRNRPAIADLKADLTSLGATQVLTEEEFAKSVRGIKSQLALNCVGGRSSRMISHTLVEEGVMVTYGGMSKEPVQGATGPFIFKDITFRGFWMTKWYKQSLIHAELTAKREKMYADIADWIIDGSFAKPKIVYWKPEQYKEALKEATSSADAKQLFKFE</sequence>
<evidence type="ECO:0000256" key="13">
    <source>
        <dbReference type="ARBA" id="ARBA00042123"/>
    </source>
</evidence>
<proteinExistence type="inferred from homology"/>
<organism evidence="16 17">
    <name type="scientific">Panagrellus redivivus</name>
    <name type="common">Microworm</name>
    <dbReference type="NCBI Taxonomy" id="6233"/>
    <lineage>
        <taxon>Eukaryota</taxon>
        <taxon>Metazoa</taxon>
        <taxon>Ecdysozoa</taxon>
        <taxon>Nematoda</taxon>
        <taxon>Chromadorea</taxon>
        <taxon>Rhabditida</taxon>
        <taxon>Tylenchina</taxon>
        <taxon>Panagrolaimomorpha</taxon>
        <taxon>Panagrolaimoidea</taxon>
        <taxon>Panagrolaimidae</taxon>
        <taxon>Panagrellus</taxon>
    </lineage>
</organism>
<dbReference type="PANTHER" id="PTHR43981:SF2">
    <property type="entry name" value="ENOYL-[ACYL-CARRIER-PROTEIN] REDUCTASE, MITOCHONDRIAL"/>
    <property type="match status" value="1"/>
</dbReference>
<evidence type="ECO:0000256" key="9">
    <source>
        <dbReference type="ARBA" id="ARBA00023128"/>
    </source>
</evidence>
<comment type="subcellular location">
    <subcellularLocation>
        <location evidence="1">Mitochondrion</location>
    </subcellularLocation>
</comment>
<comment type="catalytic activity">
    <reaction evidence="14">
        <text>a 2,3-saturated acyl-[ACP] + NADP(+) = a (2E)-enoyl-[ACP] + NADPH + H(+)</text>
        <dbReference type="Rhea" id="RHEA:22564"/>
        <dbReference type="Rhea" id="RHEA-COMP:9925"/>
        <dbReference type="Rhea" id="RHEA-COMP:9926"/>
        <dbReference type="ChEBI" id="CHEBI:15378"/>
        <dbReference type="ChEBI" id="CHEBI:57783"/>
        <dbReference type="ChEBI" id="CHEBI:58349"/>
        <dbReference type="ChEBI" id="CHEBI:78784"/>
        <dbReference type="ChEBI" id="CHEBI:78785"/>
        <dbReference type="EC" id="1.3.1.104"/>
    </reaction>
</comment>
<dbReference type="Gene3D" id="3.90.180.10">
    <property type="entry name" value="Medium-chain alcohol dehydrogenases, catalytic domain"/>
    <property type="match status" value="1"/>
</dbReference>
<keyword evidence="4" id="KW-0276">Fatty acid metabolism</keyword>
<accession>A0A7E5A035</accession>
<dbReference type="SUPFAM" id="SSF50129">
    <property type="entry name" value="GroES-like"/>
    <property type="match status" value="1"/>
</dbReference>
<dbReference type="Pfam" id="PF08240">
    <property type="entry name" value="ADH_N"/>
    <property type="match status" value="1"/>
</dbReference>
<keyword evidence="9" id="KW-0496">Mitochondrion</keyword>
<reference evidence="16" key="1">
    <citation type="journal article" date="2013" name="Genetics">
        <title>The draft genome and transcriptome of Panagrellus redivivus are shaped by the harsh demands of a free-living lifestyle.</title>
        <authorList>
            <person name="Srinivasan J."/>
            <person name="Dillman A.R."/>
            <person name="Macchietto M.G."/>
            <person name="Heikkinen L."/>
            <person name="Lakso M."/>
            <person name="Fracchia K.M."/>
            <person name="Antoshechkin I."/>
            <person name="Mortazavi A."/>
            <person name="Wong G."/>
            <person name="Sternberg P.W."/>
        </authorList>
    </citation>
    <scope>NUCLEOTIDE SEQUENCE [LARGE SCALE GENOMIC DNA]</scope>
    <source>
        <strain evidence="16">MT8872</strain>
    </source>
</reference>
<evidence type="ECO:0000256" key="14">
    <source>
        <dbReference type="ARBA" id="ARBA00048843"/>
    </source>
</evidence>
<evidence type="ECO:0000256" key="5">
    <source>
        <dbReference type="ARBA" id="ARBA00022857"/>
    </source>
</evidence>
<evidence type="ECO:0000256" key="4">
    <source>
        <dbReference type="ARBA" id="ARBA00022832"/>
    </source>
</evidence>
<dbReference type="FunFam" id="3.90.180.10:FF:000010">
    <property type="entry name" value="Enoyl-[acyl-carrier-protein] reductase, mitochondrial"/>
    <property type="match status" value="1"/>
</dbReference>
<reference evidence="17" key="2">
    <citation type="submission" date="2020-10" db="UniProtKB">
        <authorList>
            <consortium name="WormBaseParasite"/>
        </authorList>
    </citation>
    <scope>IDENTIFICATION</scope>
</reference>
<dbReference type="AlphaFoldDB" id="A0A7E5A035"/>
<dbReference type="InterPro" id="IPR051034">
    <property type="entry name" value="Mito_Enoyl-ACP_Reductase"/>
</dbReference>
<evidence type="ECO:0000256" key="7">
    <source>
        <dbReference type="ARBA" id="ARBA00023002"/>
    </source>
</evidence>
<dbReference type="FunFam" id="3.40.50.720:FF:000112">
    <property type="entry name" value="Enoyl-[acyl-carrier-protein] reductase 1, mitochondrial"/>
    <property type="match status" value="1"/>
</dbReference>
<dbReference type="InterPro" id="IPR020843">
    <property type="entry name" value="ER"/>
</dbReference>
<evidence type="ECO:0000313" key="17">
    <source>
        <dbReference type="WBParaSite" id="Pan_g5703.t1"/>
    </source>
</evidence>
<dbReference type="GO" id="GO:0005739">
    <property type="term" value="C:mitochondrion"/>
    <property type="evidence" value="ECO:0007669"/>
    <property type="project" value="UniProtKB-SubCell"/>
</dbReference>
<dbReference type="Pfam" id="PF00107">
    <property type="entry name" value="ADH_zinc_N"/>
    <property type="match status" value="1"/>
</dbReference>
<dbReference type="GO" id="GO:0141148">
    <property type="term" value="F:enoyl-[acyl-carrier-protein] reductase (NADPH) activity"/>
    <property type="evidence" value="ECO:0007669"/>
    <property type="project" value="UniProtKB-EC"/>
</dbReference>
<dbReference type="SMART" id="SM00829">
    <property type="entry name" value="PKS_ER"/>
    <property type="match status" value="1"/>
</dbReference>
<feature type="domain" description="Enoyl reductase (ER)" evidence="15">
    <location>
        <begin position="33"/>
        <end position="344"/>
    </location>
</feature>
<evidence type="ECO:0000256" key="11">
    <source>
        <dbReference type="ARBA" id="ARBA00038963"/>
    </source>
</evidence>
<evidence type="ECO:0000256" key="3">
    <source>
        <dbReference type="ARBA" id="ARBA00022516"/>
    </source>
</evidence>
<dbReference type="CDD" id="cd08290">
    <property type="entry name" value="ETR"/>
    <property type="match status" value="1"/>
</dbReference>
<keyword evidence="6" id="KW-0809">Transit peptide</keyword>
<dbReference type="InterPro" id="IPR013149">
    <property type="entry name" value="ADH-like_C"/>
</dbReference>
<keyword evidence="16" id="KW-1185">Reference proteome</keyword>
<evidence type="ECO:0000256" key="10">
    <source>
        <dbReference type="ARBA" id="ARBA00023160"/>
    </source>
</evidence>
<evidence type="ECO:0000256" key="8">
    <source>
        <dbReference type="ARBA" id="ARBA00023098"/>
    </source>
</evidence>
<dbReference type="Gene3D" id="3.40.50.720">
    <property type="entry name" value="NAD(P)-binding Rossmann-like Domain"/>
    <property type="match status" value="1"/>
</dbReference>